<organism evidence="3 4">
    <name type="scientific">Vitis vinifera</name>
    <name type="common">Grape</name>
    <dbReference type="NCBI Taxonomy" id="29760"/>
    <lineage>
        <taxon>Eukaryota</taxon>
        <taxon>Viridiplantae</taxon>
        <taxon>Streptophyta</taxon>
        <taxon>Embryophyta</taxon>
        <taxon>Tracheophyta</taxon>
        <taxon>Spermatophyta</taxon>
        <taxon>Magnoliopsida</taxon>
        <taxon>eudicotyledons</taxon>
        <taxon>Gunneridae</taxon>
        <taxon>Pentapetalae</taxon>
        <taxon>rosids</taxon>
        <taxon>Vitales</taxon>
        <taxon>Vitaceae</taxon>
        <taxon>Viteae</taxon>
        <taxon>Vitis</taxon>
    </lineage>
</organism>
<dbReference type="Proteomes" id="UP000288805">
    <property type="component" value="Unassembled WGS sequence"/>
</dbReference>
<feature type="domain" description="Retrovirus-related Pol polyprotein from transposon TNT 1-94-like beta-barrel" evidence="2">
    <location>
        <begin position="92"/>
        <end position="165"/>
    </location>
</feature>
<sequence>MLGKQTVAATTESSTLATRVSPATMEKISNEREDLGVTISRNMVMQRIHVGTSMSQQPKPPQPTSIISIGSVAQKGNFLSALNAKQKRTRPWIVDSGASDQTEDANAFDTYDPCSSNYFVCIADGSLSKVVGSSSVTVSKDLTLHSVLLVPNLDCNLLSISKLTKDLKCVTKFFPNHCEFQVMDSGMMIGNAKVHEGALPTSGQ</sequence>
<evidence type="ECO:0000313" key="3">
    <source>
        <dbReference type="EMBL" id="RVW67973.1"/>
    </source>
</evidence>
<evidence type="ECO:0000313" key="4">
    <source>
        <dbReference type="Proteomes" id="UP000288805"/>
    </source>
</evidence>
<dbReference type="AlphaFoldDB" id="A0A438G6X8"/>
<feature type="region of interest" description="Disordered" evidence="1">
    <location>
        <begin position="1"/>
        <end position="31"/>
    </location>
</feature>
<protein>
    <recommendedName>
        <fullName evidence="2">Retrovirus-related Pol polyprotein from transposon TNT 1-94-like beta-barrel domain-containing protein</fullName>
    </recommendedName>
</protein>
<dbReference type="InterPro" id="IPR054722">
    <property type="entry name" value="PolX-like_BBD"/>
</dbReference>
<reference evidence="3 4" key="1">
    <citation type="journal article" date="2018" name="PLoS Genet.">
        <title>Population sequencing reveals clonal diversity and ancestral inbreeding in the grapevine cultivar Chardonnay.</title>
        <authorList>
            <person name="Roach M.J."/>
            <person name="Johnson D.L."/>
            <person name="Bohlmann J."/>
            <person name="van Vuuren H.J."/>
            <person name="Jones S.J."/>
            <person name="Pretorius I.S."/>
            <person name="Schmidt S.A."/>
            <person name="Borneman A.R."/>
        </authorList>
    </citation>
    <scope>NUCLEOTIDE SEQUENCE [LARGE SCALE GENOMIC DNA]</scope>
    <source>
        <strain evidence="4">cv. Chardonnay</strain>
        <tissue evidence="3">Leaf</tissue>
    </source>
</reference>
<evidence type="ECO:0000259" key="2">
    <source>
        <dbReference type="Pfam" id="PF22936"/>
    </source>
</evidence>
<feature type="compositionally biased region" description="Polar residues" evidence="1">
    <location>
        <begin position="7"/>
        <end position="18"/>
    </location>
</feature>
<name>A0A438G6X8_VITVI</name>
<gene>
    <name evidence="3" type="ORF">CK203_061867</name>
</gene>
<comment type="caution">
    <text evidence="3">The sequence shown here is derived from an EMBL/GenBank/DDBJ whole genome shotgun (WGS) entry which is preliminary data.</text>
</comment>
<dbReference type="Pfam" id="PF22936">
    <property type="entry name" value="Pol_BBD"/>
    <property type="match status" value="1"/>
</dbReference>
<accession>A0A438G6X8</accession>
<dbReference type="EMBL" id="QGNW01000556">
    <property type="protein sequence ID" value="RVW67973.1"/>
    <property type="molecule type" value="Genomic_DNA"/>
</dbReference>
<proteinExistence type="predicted"/>
<evidence type="ECO:0000256" key="1">
    <source>
        <dbReference type="SAM" id="MobiDB-lite"/>
    </source>
</evidence>